<keyword evidence="2" id="KW-1185">Reference proteome</keyword>
<comment type="caution">
    <text evidence="1">The sequence shown here is derived from an EMBL/GenBank/DDBJ whole genome shotgun (WGS) entry which is preliminary data.</text>
</comment>
<dbReference type="EMBL" id="JADBGF010000001">
    <property type="protein sequence ID" value="MBE1599932.1"/>
    <property type="molecule type" value="Genomic_DNA"/>
</dbReference>
<reference evidence="1 2" key="1">
    <citation type="submission" date="2020-10" db="EMBL/GenBank/DDBJ databases">
        <title>Sequencing the genomes of 1000 actinobacteria strains.</title>
        <authorList>
            <person name="Klenk H.-P."/>
        </authorList>
    </citation>
    <scope>NUCLEOTIDE SEQUENCE [LARGE SCALE GENOMIC DNA]</scope>
    <source>
        <strain evidence="1 2">DSM 41803</strain>
    </source>
</reference>
<organism evidence="1 2">
    <name type="scientific">Streptomyces stelliscabiei</name>
    <dbReference type="NCBI Taxonomy" id="146820"/>
    <lineage>
        <taxon>Bacteria</taxon>
        <taxon>Bacillati</taxon>
        <taxon>Actinomycetota</taxon>
        <taxon>Actinomycetes</taxon>
        <taxon>Kitasatosporales</taxon>
        <taxon>Streptomycetaceae</taxon>
        <taxon>Streptomyces</taxon>
    </lineage>
</organism>
<dbReference type="Pfam" id="PF19746">
    <property type="entry name" value="DUF6233"/>
    <property type="match status" value="1"/>
</dbReference>
<dbReference type="Proteomes" id="UP000629287">
    <property type="component" value="Unassembled WGS sequence"/>
</dbReference>
<dbReference type="InterPro" id="IPR046200">
    <property type="entry name" value="DUF6233"/>
</dbReference>
<gene>
    <name evidence="1" type="ORF">H4687_006061</name>
</gene>
<dbReference type="RefSeq" id="WP_046917774.1">
    <property type="nucleotide sequence ID" value="NZ_JADBGF010000001.1"/>
</dbReference>
<dbReference type="AlphaFoldDB" id="A0A8I0TTQ2"/>
<dbReference type="GeneID" id="86830592"/>
<proteinExistence type="predicted"/>
<evidence type="ECO:0000313" key="2">
    <source>
        <dbReference type="Proteomes" id="UP000629287"/>
    </source>
</evidence>
<name>A0A8I0TTQ2_9ACTN</name>
<sequence>MAASPSQPFALITLVLPDEQAVQVRLYERLQTTGRHPWRYRIGVPSWVATEDGVEPAEYSVWVTDKQLQPIDGVDLSIVPTHRRLDALPLPKPSGWVVRPDPQRRGGTVVHDAVCRHATVGGKELGTMEALDALMRPGASACHECVAAEVLVPALELGKGFG</sequence>
<accession>A0A8I0TTQ2</accession>
<evidence type="ECO:0000313" key="1">
    <source>
        <dbReference type="EMBL" id="MBE1599932.1"/>
    </source>
</evidence>
<dbReference type="OrthoDB" id="4322219at2"/>
<protein>
    <submittedName>
        <fullName evidence="1">Uncharacterized protein</fullName>
    </submittedName>
</protein>